<dbReference type="Pfam" id="PF18102">
    <property type="entry name" value="DTC"/>
    <property type="match status" value="1"/>
</dbReference>
<dbReference type="Gene3D" id="3.30.390.130">
    <property type="match status" value="2"/>
</dbReference>
<keyword evidence="7" id="KW-0862">Zinc</keyword>
<evidence type="ECO:0000256" key="7">
    <source>
        <dbReference type="PROSITE-ProRule" id="PRU00175"/>
    </source>
</evidence>
<accession>K0S1F4</accession>
<evidence type="ECO:0000256" key="2">
    <source>
        <dbReference type="ARBA" id="ARBA00004906"/>
    </source>
</evidence>
<dbReference type="PROSITE" id="PS50089">
    <property type="entry name" value="ZF_RING_2"/>
    <property type="match status" value="1"/>
</dbReference>
<dbReference type="GO" id="GO:0007219">
    <property type="term" value="P:Notch signaling pathway"/>
    <property type="evidence" value="ECO:0007669"/>
    <property type="project" value="InterPro"/>
</dbReference>
<comment type="catalytic activity">
    <reaction evidence="1">
        <text>S-ubiquitinyl-[E2 ubiquitin-conjugating enzyme]-L-cysteine + [acceptor protein]-L-lysine = [E2 ubiquitin-conjugating enzyme]-L-cysteine + N(6)-ubiquitinyl-[acceptor protein]-L-lysine.</text>
        <dbReference type="EC" id="2.3.2.27"/>
    </reaction>
</comment>
<dbReference type="Gene3D" id="3.90.228.10">
    <property type="match status" value="1"/>
</dbReference>
<dbReference type="SUPFAM" id="SSF57850">
    <property type="entry name" value="RING/U-box"/>
    <property type="match status" value="1"/>
</dbReference>
<comment type="similarity">
    <text evidence="3">Belongs to the Deltex family.</text>
</comment>
<comment type="pathway">
    <text evidence="2">Protein modification; protein ubiquitination.</text>
</comment>
<dbReference type="EMBL" id="AGNL01035075">
    <property type="protein sequence ID" value="EJK54906.1"/>
    <property type="molecule type" value="Genomic_DNA"/>
</dbReference>
<dbReference type="InterPro" id="IPR039398">
    <property type="entry name" value="Deltex_fam"/>
</dbReference>
<dbReference type="InterPro" id="IPR039396">
    <property type="entry name" value="Deltex_C"/>
</dbReference>
<evidence type="ECO:0000256" key="4">
    <source>
        <dbReference type="ARBA" id="ARBA00012483"/>
    </source>
</evidence>
<dbReference type="OrthoDB" id="200848at2759"/>
<dbReference type="UniPathway" id="UPA00143"/>
<keyword evidence="7" id="KW-0863">Zinc-finger</keyword>
<evidence type="ECO:0000256" key="6">
    <source>
        <dbReference type="ARBA" id="ARBA00022723"/>
    </source>
</evidence>
<feature type="compositionally biased region" description="Polar residues" evidence="8">
    <location>
        <begin position="488"/>
        <end position="508"/>
    </location>
</feature>
<feature type="compositionally biased region" description="Low complexity" evidence="8">
    <location>
        <begin position="512"/>
        <end position="525"/>
    </location>
</feature>
<feature type="region of interest" description="Disordered" evidence="8">
    <location>
        <begin position="452"/>
        <end position="536"/>
    </location>
</feature>
<evidence type="ECO:0000313" key="10">
    <source>
        <dbReference type="EMBL" id="EJK54906.1"/>
    </source>
</evidence>
<dbReference type="InterPro" id="IPR001841">
    <property type="entry name" value="Znf_RING"/>
</dbReference>
<dbReference type="Gene3D" id="3.30.40.10">
    <property type="entry name" value="Zinc/RING finger domain, C3HC4 (zinc finger)"/>
    <property type="match status" value="1"/>
</dbReference>
<proteinExistence type="inferred from homology"/>
<dbReference type="AlphaFoldDB" id="K0S1F4"/>
<dbReference type="GO" id="GO:0016567">
    <property type="term" value="P:protein ubiquitination"/>
    <property type="evidence" value="ECO:0007669"/>
    <property type="project" value="UniProtKB-UniPathway"/>
</dbReference>
<keyword evidence="11" id="KW-1185">Reference proteome</keyword>
<dbReference type="EC" id="2.3.2.27" evidence="4"/>
<organism evidence="10 11">
    <name type="scientific">Thalassiosira oceanica</name>
    <name type="common">Marine diatom</name>
    <dbReference type="NCBI Taxonomy" id="159749"/>
    <lineage>
        <taxon>Eukaryota</taxon>
        <taxon>Sar</taxon>
        <taxon>Stramenopiles</taxon>
        <taxon>Ochrophyta</taxon>
        <taxon>Bacillariophyta</taxon>
        <taxon>Coscinodiscophyceae</taxon>
        <taxon>Thalassiosirophycidae</taxon>
        <taxon>Thalassiosirales</taxon>
        <taxon>Thalassiosiraceae</taxon>
        <taxon>Thalassiosira</taxon>
    </lineage>
</organism>
<dbReference type="GO" id="GO:0061630">
    <property type="term" value="F:ubiquitin protein ligase activity"/>
    <property type="evidence" value="ECO:0007669"/>
    <property type="project" value="UniProtKB-EC"/>
</dbReference>
<comment type="caution">
    <text evidence="10">The sequence shown here is derived from an EMBL/GenBank/DDBJ whole genome shotgun (WGS) entry which is preliminary data.</text>
</comment>
<keyword evidence="6" id="KW-0479">Metal-binding</keyword>
<evidence type="ECO:0000256" key="1">
    <source>
        <dbReference type="ARBA" id="ARBA00000900"/>
    </source>
</evidence>
<sequence length="582" mass="64084">MSFLSLARWQSSQCSAHRDVVYIKARLALESLRIDPKSSPFLPSARPQIQFVITNTRLLLETSSLQQDSSNLTVRVHQAIKRLQALLGKLAVQYPRECERHGFRLFDIEKLESFFHSMLLRQMQLDENGADAACDVAYHHTASSNIESINRHGLLPRDEHQSKGIVPANKHGLAFGTGIYTCEKPDVFSRYGDKCLVLARLKGKGVRVPVQVKDESIPDDANCIIGNKFSHPLSLNACAWPECDDYSNEVVLRSASQCAALIHFSEAKKCPASCISLLQDGVQVILDGLFNHNRRRNPCSLDDYQIVNPHCKDVSWTKWSRCGHSFHRKCIHRALMANPVCPTCRSSVGEPQGKSPSGTMTIMNDPRRCDGAKKSIVITYDIPAGVQLEYHEHPVGTSLTTGVADSCTWASIHHKTSLSEGAHGYPDSNYFCNCNAELDTLGVPSASKLDNDGTLLGQHAQAGSTPALDQARVRTGAPGERRDGTASRFRQSINANETSVQAPSTTPPTRFASHSNSNSPRGSSSRARRQPRRSPSALLRKFSATFNLTDLESILLLSCLLAIITRVSLSLGVTAGFVLYYF</sequence>
<keyword evidence="5" id="KW-0808">Transferase</keyword>
<dbReference type="Proteomes" id="UP000266841">
    <property type="component" value="Unassembled WGS sequence"/>
</dbReference>
<evidence type="ECO:0000313" key="11">
    <source>
        <dbReference type="Proteomes" id="UP000266841"/>
    </source>
</evidence>
<dbReference type="GO" id="GO:0008270">
    <property type="term" value="F:zinc ion binding"/>
    <property type="evidence" value="ECO:0007669"/>
    <property type="project" value="UniProtKB-KW"/>
</dbReference>
<dbReference type="Pfam" id="PF13923">
    <property type="entry name" value="zf-C3HC4_2"/>
    <property type="match status" value="1"/>
</dbReference>
<feature type="domain" description="RING-type" evidence="9">
    <location>
        <begin position="311"/>
        <end position="345"/>
    </location>
</feature>
<reference evidence="10 11" key="1">
    <citation type="journal article" date="2012" name="Genome Biol.">
        <title>Genome and low-iron response of an oceanic diatom adapted to chronic iron limitation.</title>
        <authorList>
            <person name="Lommer M."/>
            <person name="Specht M."/>
            <person name="Roy A.S."/>
            <person name="Kraemer L."/>
            <person name="Andreson R."/>
            <person name="Gutowska M.A."/>
            <person name="Wolf J."/>
            <person name="Bergner S.V."/>
            <person name="Schilhabel M.B."/>
            <person name="Klostermeier U.C."/>
            <person name="Beiko R.G."/>
            <person name="Rosenstiel P."/>
            <person name="Hippler M."/>
            <person name="Laroche J."/>
        </authorList>
    </citation>
    <scope>NUCLEOTIDE SEQUENCE [LARGE SCALE GENOMIC DNA]</scope>
    <source>
        <strain evidence="10 11">CCMP1005</strain>
    </source>
</reference>
<protein>
    <recommendedName>
        <fullName evidence="4">RING-type E3 ubiquitin transferase</fullName>
        <ecNumber evidence="4">2.3.2.27</ecNumber>
    </recommendedName>
</protein>
<dbReference type="InterPro" id="IPR039399">
    <property type="entry name" value="Deltex_C_sf"/>
</dbReference>
<evidence type="ECO:0000256" key="5">
    <source>
        <dbReference type="ARBA" id="ARBA00022679"/>
    </source>
</evidence>
<evidence type="ECO:0000256" key="3">
    <source>
        <dbReference type="ARBA" id="ARBA00009413"/>
    </source>
</evidence>
<name>K0S1F4_THAOC</name>
<evidence type="ECO:0000259" key="9">
    <source>
        <dbReference type="PROSITE" id="PS50089"/>
    </source>
</evidence>
<dbReference type="PANTHER" id="PTHR12622">
    <property type="entry name" value="DELTEX-RELATED"/>
    <property type="match status" value="1"/>
</dbReference>
<gene>
    <name evidence="10" type="ORF">THAOC_25426</name>
</gene>
<dbReference type="InterPro" id="IPR013083">
    <property type="entry name" value="Znf_RING/FYVE/PHD"/>
</dbReference>
<evidence type="ECO:0000256" key="8">
    <source>
        <dbReference type="SAM" id="MobiDB-lite"/>
    </source>
</evidence>